<reference evidence="1" key="1">
    <citation type="journal article" date="2020" name="mSystems">
        <title>Genome- and Community-Level Interaction Insights into Carbon Utilization and Element Cycling Functions of Hydrothermarchaeota in Hydrothermal Sediment.</title>
        <authorList>
            <person name="Zhou Z."/>
            <person name="Liu Y."/>
            <person name="Xu W."/>
            <person name="Pan J."/>
            <person name="Luo Z.H."/>
            <person name="Li M."/>
        </authorList>
    </citation>
    <scope>NUCLEOTIDE SEQUENCE [LARGE SCALE GENOMIC DNA]</scope>
    <source>
        <strain evidence="1">HyVt-80</strain>
    </source>
</reference>
<evidence type="ECO:0000313" key="1">
    <source>
        <dbReference type="EMBL" id="HHF08421.1"/>
    </source>
</evidence>
<dbReference type="InterPro" id="IPR023214">
    <property type="entry name" value="HAD_sf"/>
</dbReference>
<proteinExistence type="predicted"/>
<gene>
    <name evidence="1" type="ORF">ENL26_01445</name>
</gene>
<name>A0A7C5DVD8_9BACT</name>
<dbReference type="Proteomes" id="UP000886129">
    <property type="component" value="Unassembled WGS sequence"/>
</dbReference>
<dbReference type="SUPFAM" id="SSF56784">
    <property type="entry name" value="HAD-like"/>
    <property type="match status" value="1"/>
</dbReference>
<comment type="caution">
    <text evidence="1">The sequence shown here is derived from an EMBL/GenBank/DDBJ whole genome shotgun (WGS) entry which is preliminary data.</text>
</comment>
<dbReference type="Gene3D" id="3.40.50.1000">
    <property type="entry name" value="HAD superfamily/HAD-like"/>
    <property type="match status" value="1"/>
</dbReference>
<keyword evidence="1" id="KW-0378">Hydrolase</keyword>
<dbReference type="GO" id="GO:0016787">
    <property type="term" value="F:hydrolase activity"/>
    <property type="evidence" value="ECO:0007669"/>
    <property type="project" value="UniProtKB-KW"/>
</dbReference>
<dbReference type="InterPro" id="IPR036412">
    <property type="entry name" value="HAD-like_sf"/>
</dbReference>
<accession>A0A7C5DVD8</accession>
<protein>
    <submittedName>
        <fullName evidence="1">HAD family hydrolase</fullName>
    </submittedName>
</protein>
<sequence length="354" mass="41538">MRGFLRLNVMRYERLSQKELSEDPKKQLINFKKTKDFLVAIDTDGCVSDNMNGKQMLIFHPHFMEFYNLWPIESYFREVAEYYNLFSVHRGCNRFIAIQLVLKSLQERMDVQERLSLLKVELPDVTLVESFIEYTKRNSLGLGNPSLEKFINNENPTHLGLYKLLGWSEAVNRTFPHISAKIPPFDDVERCLKLMSQHADIIIVSQTPYTDLADYWEKYGLVEYVALIAGQEMGTKAEHIQMAKEVGSYREDHILMIGDAMGDLKAIKANGGFFYPIVPGKETESWKTFYENFSDFLSGRYNEKRLLLEFEKALPSIPPWKEEHYSHIDSYRKHQNIRMELYRKFNPNGRFLVI</sequence>
<dbReference type="AlphaFoldDB" id="A0A7C5DVD8"/>
<dbReference type="EMBL" id="DRTH01000082">
    <property type="protein sequence ID" value="HHF08421.1"/>
    <property type="molecule type" value="Genomic_DNA"/>
</dbReference>
<organism evidence="1">
    <name type="scientific">Kosmotoga arenicorallina</name>
    <dbReference type="NCBI Taxonomy" id="688066"/>
    <lineage>
        <taxon>Bacteria</taxon>
        <taxon>Thermotogati</taxon>
        <taxon>Thermotogota</taxon>
        <taxon>Thermotogae</taxon>
        <taxon>Kosmotogales</taxon>
        <taxon>Kosmotogaceae</taxon>
        <taxon>Kosmotoga</taxon>
    </lineage>
</organism>